<feature type="domain" description="SH3" evidence="4">
    <location>
        <begin position="11"/>
        <end position="75"/>
    </location>
</feature>
<dbReference type="InterPro" id="IPR035551">
    <property type="entry name" value="Boi1/2_SH3"/>
</dbReference>
<proteinExistence type="predicted"/>
<keyword evidence="1 2" id="KW-0728">SH3 domain</keyword>
<feature type="region of interest" description="Disordered" evidence="3">
    <location>
        <begin position="383"/>
        <end position="540"/>
    </location>
</feature>
<dbReference type="InterPro" id="IPR001452">
    <property type="entry name" value="SH3_domain"/>
</dbReference>
<feature type="region of interest" description="Disordered" evidence="3">
    <location>
        <begin position="178"/>
        <end position="197"/>
    </location>
</feature>
<dbReference type="InterPro" id="IPR036028">
    <property type="entry name" value="SH3-like_dom_sf"/>
</dbReference>
<feature type="region of interest" description="Disordered" evidence="3">
    <location>
        <begin position="297"/>
        <end position="359"/>
    </location>
</feature>
<dbReference type="OrthoDB" id="73680at2759"/>
<dbReference type="Gene3D" id="1.10.150.50">
    <property type="entry name" value="Transcription Factor, Ets-1"/>
    <property type="match status" value="1"/>
</dbReference>
<evidence type="ECO:0000313" key="6">
    <source>
        <dbReference type="Proteomes" id="UP000504637"/>
    </source>
</evidence>
<feature type="compositionally biased region" description="Polar residues" evidence="3">
    <location>
        <begin position="125"/>
        <end position="138"/>
    </location>
</feature>
<dbReference type="InterPro" id="IPR013761">
    <property type="entry name" value="SAM/pointed_sf"/>
</dbReference>
<dbReference type="SUPFAM" id="SSF47769">
    <property type="entry name" value="SAM/Pointed domain"/>
    <property type="match status" value="1"/>
</dbReference>
<dbReference type="Proteomes" id="UP000504637">
    <property type="component" value="Unplaced"/>
</dbReference>
<evidence type="ECO:0000256" key="1">
    <source>
        <dbReference type="ARBA" id="ARBA00022443"/>
    </source>
</evidence>
<evidence type="ECO:0000256" key="2">
    <source>
        <dbReference type="PROSITE-ProRule" id="PRU00192"/>
    </source>
</evidence>
<feature type="compositionally biased region" description="Polar residues" evidence="3">
    <location>
        <begin position="583"/>
        <end position="592"/>
    </location>
</feature>
<reference evidence="7" key="1">
    <citation type="submission" date="2020-01" db="EMBL/GenBank/DDBJ databases">
        <authorList>
            <consortium name="DOE Joint Genome Institute"/>
            <person name="Haridas S."/>
            <person name="Albert R."/>
            <person name="Binder M."/>
            <person name="Bloem J."/>
            <person name="Labutti K."/>
            <person name="Salamov A."/>
            <person name="Andreopoulos B."/>
            <person name="Baker S.E."/>
            <person name="Barry K."/>
            <person name="Bills G."/>
            <person name="Bluhm B.H."/>
            <person name="Cannon C."/>
            <person name="Castanera R."/>
            <person name="Culley D.E."/>
            <person name="Daum C."/>
            <person name="Ezra D."/>
            <person name="Gonzalez J.B."/>
            <person name="Henrissat B."/>
            <person name="Kuo A."/>
            <person name="Liang C."/>
            <person name="Lipzen A."/>
            <person name="Lutzoni F."/>
            <person name="Magnuson J."/>
            <person name="Mondo S."/>
            <person name="Nolan M."/>
            <person name="Ohm R."/>
            <person name="Pangilinan J."/>
            <person name="Park H.-J."/>
            <person name="Ramirez L."/>
            <person name="Alfaro M."/>
            <person name="Sun H."/>
            <person name="Tritt A."/>
            <person name="Yoshinaga Y."/>
            <person name="Zwiers L.-H."/>
            <person name="Turgeon B.G."/>
            <person name="Goodwin S.B."/>
            <person name="Spatafora J.W."/>
            <person name="Crous P.W."/>
            <person name="Grigoriev I.V."/>
        </authorList>
    </citation>
    <scope>NUCLEOTIDE SEQUENCE</scope>
    <source>
        <strain evidence="7">CBS 342.82</strain>
    </source>
</reference>
<feature type="compositionally biased region" description="Pro residues" evidence="3">
    <location>
        <begin position="303"/>
        <end position="313"/>
    </location>
</feature>
<dbReference type="Gene3D" id="2.30.30.40">
    <property type="entry name" value="SH3 Domains"/>
    <property type="match status" value="1"/>
</dbReference>
<dbReference type="FunFam" id="1.10.150.50:FF:000082">
    <property type="entry name" value="Polarized growth protein boi2"/>
    <property type="match status" value="1"/>
</dbReference>
<feature type="region of interest" description="Disordered" evidence="3">
    <location>
        <begin position="803"/>
        <end position="831"/>
    </location>
</feature>
<protein>
    <recommendedName>
        <fullName evidence="8">SH3 domain-containing protein</fullName>
    </recommendedName>
</protein>
<feature type="compositionally biased region" description="Low complexity" evidence="3">
    <location>
        <begin position="78"/>
        <end position="124"/>
    </location>
</feature>
<evidence type="ECO:0000259" key="5">
    <source>
        <dbReference type="PROSITE" id="PS50105"/>
    </source>
</evidence>
<feature type="region of interest" description="Disordered" evidence="3">
    <location>
        <begin position="921"/>
        <end position="968"/>
    </location>
</feature>
<feature type="region of interest" description="Disordered" evidence="3">
    <location>
        <begin position="68"/>
        <end position="159"/>
    </location>
</feature>
<feature type="region of interest" description="Disordered" evidence="3">
    <location>
        <begin position="641"/>
        <end position="666"/>
    </location>
</feature>
<feature type="compositionally biased region" description="Polar residues" evidence="3">
    <location>
        <begin position="708"/>
        <end position="728"/>
    </location>
</feature>
<dbReference type="PANTHER" id="PTHR48125:SF12">
    <property type="entry name" value="AT HOOK TRANSCRIPTION FACTOR FAMILY-RELATED"/>
    <property type="match status" value="1"/>
</dbReference>
<dbReference type="CDD" id="cd11886">
    <property type="entry name" value="SH3_BOI"/>
    <property type="match status" value="1"/>
</dbReference>
<feature type="region of interest" description="Disordered" evidence="3">
    <location>
        <begin position="562"/>
        <end position="625"/>
    </location>
</feature>
<evidence type="ECO:0008006" key="8">
    <source>
        <dbReference type="Google" id="ProtNLM"/>
    </source>
</evidence>
<feature type="compositionally biased region" description="Basic and acidic residues" evidence="3">
    <location>
        <begin position="921"/>
        <end position="933"/>
    </location>
</feature>
<feature type="compositionally biased region" description="Polar residues" evidence="3">
    <location>
        <begin position="145"/>
        <end position="159"/>
    </location>
</feature>
<accession>A0A6J3MBR8</accession>
<feature type="domain" description="SAM" evidence="5">
    <location>
        <begin position="229"/>
        <end position="295"/>
    </location>
</feature>
<dbReference type="PROSITE" id="PS50002">
    <property type="entry name" value="SH3"/>
    <property type="match status" value="1"/>
</dbReference>
<evidence type="ECO:0000256" key="3">
    <source>
        <dbReference type="SAM" id="MobiDB-lite"/>
    </source>
</evidence>
<feature type="compositionally biased region" description="Low complexity" evidence="3">
    <location>
        <begin position="616"/>
        <end position="625"/>
    </location>
</feature>
<dbReference type="AlphaFoldDB" id="A0A6J3MBR8"/>
<dbReference type="SMART" id="SM00454">
    <property type="entry name" value="SAM"/>
    <property type="match status" value="1"/>
</dbReference>
<dbReference type="CDD" id="cd09535">
    <property type="entry name" value="SAM_BOI-like_fungal"/>
    <property type="match status" value="1"/>
</dbReference>
<dbReference type="Pfam" id="PF07647">
    <property type="entry name" value="SAM_2"/>
    <property type="match status" value="1"/>
</dbReference>
<dbReference type="PANTHER" id="PTHR48125">
    <property type="entry name" value="LP07818P1"/>
    <property type="match status" value="1"/>
</dbReference>
<feature type="compositionally biased region" description="Polar residues" evidence="3">
    <location>
        <begin position="383"/>
        <end position="404"/>
    </location>
</feature>
<organism evidence="7">
    <name type="scientific">Dissoconium aciculare CBS 342.82</name>
    <dbReference type="NCBI Taxonomy" id="1314786"/>
    <lineage>
        <taxon>Eukaryota</taxon>
        <taxon>Fungi</taxon>
        <taxon>Dikarya</taxon>
        <taxon>Ascomycota</taxon>
        <taxon>Pezizomycotina</taxon>
        <taxon>Dothideomycetes</taxon>
        <taxon>Dothideomycetidae</taxon>
        <taxon>Mycosphaerellales</taxon>
        <taxon>Dissoconiaceae</taxon>
        <taxon>Dissoconium</taxon>
    </lineage>
</organism>
<feature type="compositionally biased region" description="Basic and acidic residues" evidence="3">
    <location>
        <begin position="324"/>
        <end position="333"/>
    </location>
</feature>
<keyword evidence="6" id="KW-1185">Reference proteome</keyword>
<dbReference type="InterPro" id="IPR001660">
    <property type="entry name" value="SAM"/>
</dbReference>
<dbReference type="SMART" id="SM00326">
    <property type="entry name" value="SH3"/>
    <property type="match status" value="1"/>
</dbReference>
<dbReference type="RefSeq" id="XP_033462105.1">
    <property type="nucleotide sequence ID" value="XM_033599200.1"/>
</dbReference>
<dbReference type="PROSITE" id="PS50105">
    <property type="entry name" value="SAM_DOMAIN"/>
    <property type="match status" value="1"/>
</dbReference>
<evidence type="ECO:0000313" key="7">
    <source>
        <dbReference type="RefSeq" id="XP_033462105.1"/>
    </source>
</evidence>
<dbReference type="GeneID" id="54356999"/>
<gene>
    <name evidence="7" type="ORF">K489DRAFT_148242</name>
</gene>
<feature type="compositionally biased region" description="Basic and acidic residues" evidence="3">
    <location>
        <begin position="959"/>
        <end position="968"/>
    </location>
</feature>
<feature type="compositionally biased region" description="Polar residues" evidence="3">
    <location>
        <begin position="180"/>
        <end position="197"/>
    </location>
</feature>
<sequence>MATKGGARGALPGSILLVIHDFAARGPDELTLAKGDRIELIERDDEFGDGWFLGRHLANGQSGLFPEVYTTPAPKPTLPAAVRPPRAVEPQPSISSSPVTTSPSTSLLQQQSPTTTSSSISRSSGLGNNQSPLIQTGLRTKGDTGRSSIGTRNISMNSDSPVMSETLSVIDEHITDMHTPRSSYSTPNKRESVSSMYSSHPLSRRSYIAGAETDEEEQQLYTEAEVHAWSPIRVAEYLEDIGVERAHCDVFVEQDISGEVLLAMDQNSLFIKEFELGSVGRRLKTWHRIKALQDEVRRASLPAPAPPPVPPLPDLSTLQPQSPAEEKEREVSRMRSSTVGTASPAGLVADRPSPPVALGRTKTPSFSFWSAPTMSIAANNSTLAAQAPTSRTDSSRPSAQNVRNLNHARRHSSMDSTSTDGTNLLPAHRRQPSTDQRSVSSITGKVSGHNHTTSVDSHANAGGSFLATGSPSDLDRGYFSSTEVESRNRKTLVKRTPSGAANASSSHVRSHSTSRSAKGSISSVPNIHEEGGAEDVAPTQGARGAINGAFESLRIATVSQFAKKTQESPVTPASAPARESLIRTVSKTTSVGSPRGAESDGGSDISALPPVEKSGGDSAATGSSGLYSSINNKFEALRSAVGSKRTSDSNTMNRAPSGAAATVASVKESEGEGSVVKTVGIPYQNTASMEGTRSVSEAITKQEKAKDSSLNSPSWTGISSTVGGTPATTDKDADSARASTGSGGAIIPVPPPSTKRARGATTKNDTSEKGLIDISFHRVLPAHNETLVGLHATVTGAASSAAPSPALEQLSPTRAAHSTSASATASPTALTSTTTTAAAADDDDSGLFIFKLLPPKTGLAKGVNFTKPTVHYFALPSRSAGRLWMAALMKATIDRDPGATVTTTYNQKTISLAKARARKERPDALRDFHHAEDAASIGTAASERTRDSTGYAAAATGTEDGREGESHR</sequence>
<feature type="region of interest" description="Disordered" evidence="3">
    <location>
        <begin position="700"/>
        <end position="766"/>
    </location>
</feature>
<reference evidence="7" key="3">
    <citation type="submission" date="2025-08" db="UniProtKB">
        <authorList>
            <consortium name="RefSeq"/>
        </authorList>
    </citation>
    <scope>IDENTIFICATION</scope>
    <source>
        <strain evidence="7">CBS 342.82</strain>
    </source>
</reference>
<feature type="compositionally biased region" description="Polar residues" evidence="3">
    <location>
        <begin position="433"/>
        <end position="457"/>
    </location>
</feature>
<evidence type="ECO:0000259" key="4">
    <source>
        <dbReference type="PROSITE" id="PS50002"/>
    </source>
</evidence>
<feature type="compositionally biased region" description="Polar residues" evidence="3">
    <location>
        <begin position="562"/>
        <end position="571"/>
    </location>
</feature>
<dbReference type="Pfam" id="PF14604">
    <property type="entry name" value="SH3_9"/>
    <property type="match status" value="1"/>
</dbReference>
<name>A0A6J3MBR8_9PEZI</name>
<dbReference type="SUPFAM" id="SSF50044">
    <property type="entry name" value="SH3-domain"/>
    <property type="match status" value="1"/>
</dbReference>
<feature type="compositionally biased region" description="Low complexity" evidence="3">
    <location>
        <begin position="500"/>
        <end position="517"/>
    </location>
</feature>
<reference evidence="7" key="2">
    <citation type="submission" date="2020-04" db="EMBL/GenBank/DDBJ databases">
        <authorList>
            <consortium name="NCBI Genome Project"/>
        </authorList>
    </citation>
    <scope>NUCLEOTIDE SEQUENCE</scope>
    <source>
        <strain evidence="7">CBS 342.82</strain>
    </source>
</reference>